<evidence type="ECO:0000256" key="5">
    <source>
        <dbReference type="SAM" id="Phobius"/>
    </source>
</evidence>
<accession>A0A1X7V8A4</accession>
<dbReference type="GO" id="GO:0046475">
    <property type="term" value="P:glycerophospholipid catabolic process"/>
    <property type="evidence" value="ECO:0007669"/>
    <property type="project" value="TreeGrafter"/>
</dbReference>
<evidence type="ECO:0000256" key="4">
    <source>
        <dbReference type="ARBA" id="ARBA00023136"/>
    </source>
</evidence>
<proteinExistence type="predicted"/>
<dbReference type="InterPro" id="IPR024129">
    <property type="entry name" value="Sphingomy_SMPD4"/>
</dbReference>
<feature type="transmembrane region" description="Helical" evidence="5">
    <location>
        <begin position="783"/>
        <end position="812"/>
    </location>
</feature>
<evidence type="ECO:0000313" key="7">
    <source>
        <dbReference type="Proteomes" id="UP000007879"/>
    </source>
</evidence>
<dbReference type="GO" id="GO:0016020">
    <property type="term" value="C:membrane"/>
    <property type="evidence" value="ECO:0007669"/>
    <property type="project" value="UniProtKB-SubCell"/>
</dbReference>
<keyword evidence="3 5" id="KW-1133">Transmembrane helix</keyword>
<evidence type="ECO:0000256" key="2">
    <source>
        <dbReference type="ARBA" id="ARBA00022692"/>
    </source>
</evidence>
<evidence type="ECO:0000256" key="3">
    <source>
        <dbReference type="ARBA" id="ARBA00022989"/>
    </source>
</evidence>
<keyword evidence="2 5" id="KW-0812">Transmembrane</keyword>
<dbReference type="GO" id="GO:0050290">
    <property type="term" value="F:sphingomyelin phosphodiesterase D activity"/>
    <property type="evidence" value="ECO:0007669"/>
    <property type="project" value="InterPro"/>
</dbReference>
<dbReference type="Proteomes" id="UP000007879">
    <property type="component" value="Unassembled WGS sequence"/>
</dbReference>
<protein>
    <recommendedName>
        <fullName evidence="8">Sphingomyelin phosphodiesterase 4</fullName>
    </recommendedName>
</protein>
<dbReference type="PANTHER" id="PTHR12988:SF6">
    <property type="entry name" value="SPHINGOMYELIN PHOSPHODIESTERASE 4"/>
    <property type="match status" value="1"/>
</dbReference>
<dbReference type="PANTHER" id="PTHR12988">
    <property type="entry name" value="SPHINGOMYELIN PHOSPHODIESTERASE 4"/>
    <property type="match status" value="1"/>
</dbReference>
<comment type="subcellular location">
    <subcellularLocation>
        <location evidence="1">Membrane</location>
        <topology evidence="1">Single-pass membrane protein</topology>
    </subcellularLocation>
</comment>
<reference evidence="7" key="1">
    <citation type="journal article" date="2010" name="Nature">
        <title>The Amphimedon queenslandica genome and the evolution of animal complexity.</title>
        <authorList>
            <person name="Srivastava M."/>
            <person name="Simakov O."/>
            <person name="Chapman J."/>
            <person name="Fahey B."/>
            <person name="Gauthier M.E."/>
            <person name="Mitros T."/>
            <person name="Richards G.S."/>
            <person name="Conaco C."/>
            <person name="Dacre M."/>
            <person name="Hellsten U."/>
            <person name="Larroux C."/>
            <person name="Putnam N.H."/>
            <person name="Stanke M."/>
            <person name="Adamska M."/>
            <person name="Darling A."/>
            <person name="Degnan S.M."/>
            <person name="Oakley T.H."/>
            <person name="Plachetzki D.C."/>
            <person name="Zhai Y."/>
            <person name="Adamski M."/>
            <person name="Calcino A."/>
            <person name="Cummins S.F."/>
            <person name="Goodstein D.M."/>
            <person name="Harris C."/>
            <person name="Jackson D.J."/>
            <person name="Leys S.P."/>
            <person name="Shu S."/>
            <person name="Woodcroft B.J."/>
            <person name="Vervoort M."/>
            <person name="Kosik K.S."/>
            <person name="Manning G."/>
            <person name="Degnan B.M."/>
            <person name="Rokhsar D.S."/>
        </authorList>
    </citation>
    <scope>NUCLEOTIDE SEQUENCE [LARGE SCALE GENOMIC DNA]</scope>
</reference>
<keyword evidence="4 5" id="KW-0472">Membrane</keyword>
<dbReference type="Pfam" id="PF14724">
    <property type="entry name" value="mit_SMPDase"/>
    <property type="match status" value="3"/>
</dbReference>
<evidence type="ECO:0008006" key="8">
    <source>
        <dbReference type="Google" id="ProtNLM"/>
    </source>
</evidence>
<dbReference type="OrthoDB" id="10251508at2759"/>
<organism evidence="6">
    <name type="scientific">Amphimedon queenslandica</name>
    <name type="common">Sponge</name>
    <dbReference type="NCBI Taxonomy" id="400682"/>
    <lineage>
        <taxon>Eukaryota</taxon>
        <taxon>Metazoa</taxon>
        <taxon>Porifera</taxon>
        <taxon>Demospongiae</taxon>
        <taxon>Heteroscleromorpha</taxon>
        <taxon>Haplosclerida</taxon>
        <taxon>Niphatidae</taxon>
        <taxon>Amphimedon</taxon>
    </lineage>
</organism>
<sequence length="822" mass="93149">MATPLKIFQFTGSSFSSSSNSPGRLTWNITQQANNYRYQISTASMKDLHRMFPHLLSTIFGYDGGPGWRLKFCNKIDHKTQYQSGLEFLSALGPLFQLIGKLDDNNFHFEFPIKCLPYSSQLLLSVGEVPPFYYGKVQTSYTGGNQRAPDHIQLTAFEYYIFHFAYYLIYTQTSGNSQSHFPWSPLHDCLYASLLDNYFYFYLPVNGLLPAPHRTAPSLSSPGQGPLYGASPQSHTPLGLLKYSGHQRGGVAHSSPGSAPYVNELGMQTELFVKTLIEFWLTPESSQTGRRVPFSQSVGVSLEQVRFIRMFLKHVLFFTNGRETQQTTPTSLFHSPLVTVTETLRQSIIVNIVQKPIYQFIKNGLKHWPLDETFRYVLEVWLTFLQPWRYTDPTKPSSENREALESVPKRWRQYVLENLPFYTTLYLLFIERAFQLDLSSNAGVMLLFRVAKVFAQPSLTDFIRNGEEIYLSDAPDISSPSLSPSLSYSSSNIKYIFEYLEGPAFIYQPVFDQLIYQALQILLENIQQSRNQLLSKNGPPQGPETTKNKKSWFSSFFNELFNPPEIDTPTQPVDPVKLVSQLDSIQTNLRRFFKLPGSDGYGNPSFTSFDGSPSLHHPTPSASNLGQYVDHTHLATPPDSIEAEYVEGSCKLTPEGRHQVKSGVRVCDRNKVMPLCDPMLQPIRSYENKALVRLLYKVSVHLNNKFSHQLAVVGSSDRFLYKLLRQFLAPPHVPLSSSSPVPPPVPVTPTSKSVPLLLANENEGVAHPRINLRVFGSYYTLSYMILCFLVIGMTGVPLLLVFLLLLLSLFMYSLIKYCLSRN</sequence>
<name>A0A1X7V8A4_AMPQE</name>
<dbReference type="GO" id="GO:0006685">
    <property type="term" value="P:sphingomyelin catabolic process"/>
    <property type="evidence" value="ECO:0007669"/>
    <property type="project" value="TreeGrafter"/>
</dbReference>
<dbReference type="GO" id="GO:0046513">
    <property type="term" value="P:ceramide biosynthetic process"/>
    <property type="evidence" value="ECO:0007669"/>
    <property type="project" value="TreeGrafter"/>
</dbReference>
<dbReference type="AlphaFoldDB" id="A0A1X7V8A4"/>
<dbReference type="InParanoid" id="A0A1X7V8A4"/>
<evidence type="ECO:0000313" key="6">
    <source>
        <dbReference type="EnsemblMetazoa" id="Aqu2.1.36236_001"/>
    </source>
</evidence>
<evidence type="ECO:0000256" key="1">
    <source>
        <dbReference type="ARBA" id="ARBA00004167"/>
    </source>
</evidence>
<dbReference type="eggNOG" id="KOG4396">
    <property type="taxonomic scope" value="Eukaryota"/>
</dbReference>
<dbReference type="EnsemblMetazoa" id="Aqu2.1.36236_001">
    <property type="protein sequence ID" value="Aqu2.1.36236_001"/>
    <property type="gene ID" value="Aqu2.1.36236"/>
</dbReference>
<dbReference type="STRING" id="400682.A0A1X7V8A4"/>
<gene>
    <name evidence="6" type="primary">105312163</name>
</gene>
<dbReference type="EnsemblMetazoa" id="XM_019994631.1">
    <property type="protein sequence ID" value="XP_019850190.1"/>
    <property type="gene ID" value="LOC105312163"/>
</dbReference>
<keyword evidence="7" id="KW-1185">Reference proteome</keyword>
<reference evidence="6" key="2">
    <citation type="submission" date="2017-05" db="UniProtKB">
        <authorList>
            <consortium name="EnsemblMetazoa"/>
        </authorList>
    </citation>
    <scope>IDENTIFICATION</scope>
</reference>
<dbReference type="KEGG" id="aqu:105312163"/>